<dbReference type="AlphaFoldDB" id="A0A1F7X4E2"/>
<evidence type="ECO:0000313" key="5">
    <source>
        <dbReference type="Proteomes" id="UP000176778"/>
    </source>
</evidence>
<protein>
    <recommendedName>
        <fullName evidence="3">HIT domain-containing protein</fullName>
    </recommendedName>
</protein>
<accession>A0A1F7X4E2</accession>
<evidence type="ECO:0000259" key="3">
    <source>
        <dbReference type="PROSITE" id="PS51084"/>
    </source>
</evidence>
<proteinExistence type="predicted"/>
<dbReference type="Gene3D" id="3.30.428.10">
    <property type="entry name" value="HIT-like"/>
    <property type="match status" value="1"/>
</dbReference>
<sequence>MKDCIFCNIISGKVPAEIEKESEKIVVFKDKFPKAPVHLLLVPKKHYRDITEADGDIWEEIRSLAVELAKEKKMTGFRLVHNAGAAAMVQHMHVHFLGEVLMEREL</sequence>
<feature type="domain" description="HIT" evidence="3">
    <location>
        <begin position="5"/>
        <end position="106"/>
    </location>
</feature>
<organism evidence="4 5">
    <name type="scientific">Candidatus Woesebacteria bacterium RBG_13_46_13</name>
    <dbReference type="NCBI Taxonomy" id="1802479"/>
    <lineage>
        <taxon>Bacteria</taxon>
        <taxon>Candidatus Woeseibacteriota</taxon>
    </lineage>
</organism>
<dbReference type="EMBL" id="MGFR01000002">
    <property type="protein sequence ID" value="OGM09970.1"/>
    <property type="molecule type" value="Genomic_DNA"/>
</dbReference>
<dbReference type="PANTHER" id="PTHR23089">
    <property type="entry name" value="HISTIDINE TRIAD HIT PROTEIN"/>
    <property type="match status" value="1"/>
</dbReference>
<dbReference type="SUPFAM" id="SSF54197">
    <property type="entry name" value="HIT-like"/>
    <property type="match status" value="1"/>
</dbReference>
<dbReference type="InterPro" id="IPR036265">
    <property type="entry name" value="HIT-like_sf"/>
</dbReference>
<name>A0A1F7X4E2_9BACT</name>
<evidence type="ECO:0000313" key="4">
    <source>
        <dbReference type="EMBL" id="OGM09970.1"/>
    </source>
</evidence>
<dbReference type="InterPro" id="IPR011146">
    <property type="entry name" value="HIT-like"/>
</dbReference>
<dbReference type="PROSITE" id="PS51084">
    <property type="entry name" value="HIT_2"/>
    <property type="match status" value="1"/>
</dbReference>
<reference evidence="4 5" key="1">
    <citation type="journal article" date="2016" name="Nat. Commun.">
        <title>Thousands of microbial genomes shed light on interconnected biogeochemical processes in an aquifer system.</title>
        <authorList>
            <person name="Anantharaman K."/>
            <person name="Brown C.T."/>
            <person name="Hug L.A."/>
            <person name="Sharon I."/>
            <person name="Castelle C.J."/>
            <person name="Probst A.J."/>
            <person name="Thomas B.C."/>
            <person name="Singh A."/>
            <person name="Wilkins M.J."/>
            <person name="Karaoz U."/>
            <person name="Brodie E.L."/>
            <person name="Williams K.H."/>
            <person name="Hubbard S.S."/>
            <person name="Banfield J.F."/>
        </authorList>
    </citation>
    <scope>NUCLEOTIDE SEQUENCE [LARGE SCALE GENOMIC DNA]</scope>
</reference>
<feature type="active site" description="Tele-AMP-histidine intermediate" evidence="1">
    <location>
        <position position="95"/>
    </location>
</feature>
<feature type="short sequence motif" description="Histidine triad motif" evidence="2">
    <location>
        <begin position="91"/>
        <end position="95"/>
    </location>
</feature>
<dbReference type="Proteomes" id="UP000176778">
    <property type="component" value="Unassembled WGS sequence"/>
</dbReference>
<evidence type="ECO:0000256" key="1">
    <source>
        <dbReference type="PIRSR" id="PIRSR601310-1"/>
    </source>
</evidence>
<dbReference type="PRINTS" id="PR00332">
    <property type="entry name" value="HISTRIAD"/>
</dbReference>
<evidence type="ECO:0000256" key="2">
    <source>
        <dbReference type="PROSITE-ProRule" id="PRU00464"/>
    </source>
</evidence>
<comment type="caution">
    <text evidence="4">The sequence shown here is derived from an EMBL/GenBank/DDBJ whole genome shotgun (WGS) entry which is preliminary data.</text>
</comment>
<dbReference type="STRING" id="1802479.A2Y68_00910"/>
<dbReference type="Pfam" id="PF11969">
    <property type="entry name" value="DcpS_C"/>
    <property type="match status" value="1"/>
</dbReference>
<dbReference type="InterPro" id="IPR001310">
    <property type="entry name" value="Histidine_triad_HIT"/>
</dbReference>
<dbReference type="GO" id="GO:0003824">
    <property type="term" value="F:catalytic activity"/>
    <property type="evidence" value="ECO:0007669"/>
    <property type="project" value="InterPro"/>
</dbReference>
<gene>
    <name evidence="4" type="ORF">A2Y68_00910</name>
</gene>